<protein>
    <submittedName>
        <fullName evidence="1">Uncharacterized protein</fullName>
    </submittedName>
</protein>
<dbReference type="EMBL" id="JAWJWE010000037">
    <property type="protein sequence ID" value="KAK6625186.1"/>
    <property type="molecule type" value="Genomic_DNA"/>
</dbReference>
<gene>
    <name evidence="1" type="ORF">RUM43_005477</name>
</gene>
<organism evidence="1 2">
    <name type="scientific">Polyplax serrata</name>
    <name type="common">Common mouse louse</name>
    <dbReference type="NCBI Taxonomy" id="468196"/>
    <lineage>
        <taxon>Eukaryota</taxon>
        <taxon>Metazoa</taxon>
        <taxon>Ecdysozoa</taxon>
        <taxon>Arthropoda</taxon>
        <taxon>Hexapoda</taxon>
        <taxon>Insecta</taxon>
        <taxon>Pterygota</taxon>
        <taxon>Neoptera</taxon>
        <taxon>Paraneoptera</taxon>
        <taxon>Psocodea</taxon>
        <taxon>Troctomorpha</taxon>
        <taxon>Phthiraptera</taxon>
        <taxon>Anoplura</taxon>
        <taxon>Polyplacidae</taxon>
        <taxon>Polyplax</taxon>
    </lineage>
</organism>
<proteinExistence type="predicted"/>
<reference evidence="1 2" key="1">
    <citation type="submission" date="2023-10" db="EMBL/GenBank/DDBJ databases">
        <title>Genomes of two closely related lineages of the louse Polyplax serrata with different host specificities.</title>
        <authorList>
            <person name="Martinu J."/>
            <person name="Tarabai H."/>
            <person name="Stefka J."/>
            <person name="Hypsa V."/>
        </authorList>
    </citation>
    <scope>NUCLEOTIDE SEQUENCE [LARGE SCALE GENOMIC DNA]</scope>
    <source>
        <strain evidence="1">HR10_N</strain>
    </source>
</reference>
<comment type="caution">
    <text evidence="1">The sequence shown here is derived from an EMBL/GenBank/DDBJ whole genome shotgun (WGS) entry which is preliminary data.</text>
</comment>
<evidence type="ECO:0000313" key="2">
    <source>
        <dbReference type="Proteomes" id="UP001372834"/>
    </source>
</evidence>
<name>A0AAN8P9E0_POLSC</name>
<dbReference type="Proteomes" id="UP001372834">
    <property type="component" value="Unassembled WGS sequence"/>
</dbReference>
<evidence type="ECO:0000313" key="1">
    <source>
        <dbReference type="EMBL" id="KAK6625186.1"/>
    </source>
</evidence>
<accession>A0AAN8P9E0</accession>
<sequence>MSTQGNTLSACNGGATGLLKDIQRRLSNSGILPVFRPDTPNTGNESTLVVPSNKPMKLKNMATGAESYDSLHNTSDHVNIENISIFPPEDENNENLTEKPLILSCGHELGKVKPSGYCSNTLHN</sequence>
<dbReference type="AlphaFoldDB" id="A0AAN8P9E0"/>